<organism evidence="1 2">
    <name type="scientific">Halanaerobacter jeridensis</name>
    <dbReference type="NCBI Taxonomy" id="706427"/>
    <lineage>
        <taxon>Bacteria</taxon>
        <taxon>Bacillati</taxon>
        <taxon>Bacillota</taxon>
        <taxon>Clostridia</taxon>
        <taxon>Halanaerobiales</taxon>
        <taxon>Halobacteroidaceae</taxon>
        <taxon>Halanaerobacter</taxon>
    </lineage>
</organism>
<name>A0A938XUN3_9FIRM</name>
<keyword evidence="2" id="KW-1185">Reference proteome</keyword>
<evidence type="ECO:0000313" key="1">
    <source>
        <dbReference type="EMBL" id="MBM7558106.1"/>
    </source>
</evidence>
<proteinExistence type="predicted"/>
<protein>
    <submittedName>
        <fullName evidence="1">Uncharacterized protein</fullName>
    </submittedName>
</protein>
<sequence>MWKKKIISVVAVEWVKHIIGNAAETYNRPRDRVDAFLY</sequence>
<dbReference type="EMBL" id="JAFBDQ010000026">
    <property type="protein sequence ID" value="MBM7558106.1"/>
    <property type="molecule type" value="Genomic_DNA"/>
</dbReference>
<dbReference type="AlphaFoldDB" id="A0A938XUN3"/>
<gene>
    <name evidence="1" type="ORF">JOC47_002976</name>
</gene>
<reference evidence="1" key="1">
    <citation type="submission" date="2021-01" db="EMBL/GenBank/DDBJ databases">
        <title>Genomic Encyclopedia of Type Strains, Phase IV (KMG-IV): sequencing the most valuable type-strain genomes for metagenomic binning, comparative biology and taxonomic classification.</title>
        <authorList>
            <person name="Goeker M."/>
        </authorList>
    </citation>
    <scope>NUCLEOTIDE SEQUENCE</scope>
    <source>
        <strain evidence="1">DSM 23230</strain>
    </source>
</reference>
<comment type="caution">
    <text evidence="1">The sequence shown here is derived from an EMBL/GenBank/DDBJ whole genome shotgun (WGS) entry which is preliminary data.</text>
</comment>
<accession>A0A938XUN3</accession>
<evidence type="ECO:0000313" key="2">
    <source>
        <dbReference type="Proteomes" id="UP000774000"/>
    </source>
</evidence>
<dbReference type="Proteomes" id="UP000774000">
    <property type="component" value="Unassembled WGS sequence"/>
</dbReference>